<protein>
    <recommendedName>
        <fullName evidence="3">Glycosyltransferase RgtA/B/C/D-like domain-containing protein</fullName>
    </recommendedName>
</protein>
<feature type="transmembrane region" description="Helical" evidence="1">
    <location>
        <begin position="16"/>
        <end position="36"/>
    </location>
</feature>
<dbReference type="EMBL" id="MWBO01000013">
    <property type="protein sequence ID" value="OQA53039.1"/>
    <property type="molecule type" value="Genomic_DNA"/>
</dbReference>
<feature type="transmembrane region" description="Helical" evidence="1">
    <location>
        <begin position="220"/>
        <end position="239"/>
    </location>
</feature>
<feature type="transmembrane region" description="Helical" evidence="1">
    <location>
        <begin position="279"/>
        <end position="296"/>
    </location>
</feature>
<reference evidence="2" key="1">
    <citation type="submission" date="2017-02" db="EMBL/GenBank/DDBJ databases">
        <title>Delving into the versatile metabolic prowess of the omnipresent phylum Bacteroidetes.</title>
        <authorList>
            <person name="Nobu M.K."/>
            <person name="Mei R."/>
            <person name="Narihiro T."/>
            <person name="Kuroda K."/>
            <person name="Liu W.-T."/>
        </authorList>
    </citation>
    <scope>NUCLEOTIDE SEQUENCE</scope>
    <source>
        <strain evidence="2">ADurb.Bin280</strain>
    </source>
</reference>
<organism evidence="2">
    <name type="scientific">candidate division WS2 bacterium ADurb.Bin280</name>
    <dbReference type="NCBI Taxonomy" id="1852829"/>
    <lineage>
        <taxon>Bacteria</taxon>
        <taxon>candidate division WS2</taxon>
    </lineage>
</organism>
<gene>
    <name evidence="2" type="ORF">BWY43_00226</name>
</gene>
<feature type="transmembrane region" description="Helical" evidence="1">
    <location>
        <begin position="308"/>
        <end position="331"/>
    </location>
</feature>
<feature type="transmembrane region" description="Helical" evidence="1">
    <location>
        <begin position="142"/>
        <end position="159"/>
    </location>
</feature>
<dbReference type="Proteomes" id="UP000485367">
    <property type="component" value="Unassembled WGS sequence"/>
</dbReference>
<feature type="transmembrane region" description="Helical" evidence="1">
    <location>
        <begin position="189"/>
        <end position="208"/>
    </location>
</feature>
<feature type="transmembrane region" description="Helical" evidence="1">
    <location>
        <begin position="97"/>
        <end position="130"/>
    </location>
</feature>
<evidence type="ECO:0000256" key="1">
    <source>
        <dbReference type="SAM" id="Phobius"/>
    </source>
</evidence>
<accession>A0A1V5SER4</accession>
<feature type="transmembrane region" description="Helical" evidence="1">
    <location>
        <begin position="363"/>
        <end position="382"/>
    </location>
</feature>
<dbReference type="AlphaFoldDB" id="A0A1V5SER4"/>
<feature type="transmembrane region" description="Helical" evidence="1">
    <location>
        <begin position="56"/>
        <end position="76"/>
    </location>
</feature>
<name>A0A1V5SER4_9BACT</name>
<keyword evidence="1" id="KW-1133">Transmembrane helix</keyword>
<sequence>MKNLEDKTKNLKLNTFLLALVAGLIWVKLAFIYFQFRVNNYIAPPGDDPANHLEKVANLLAGKVSFSYPFLFHYLVGKASIFSQIDLMEAFVKFTPVLIVLPAIAIFVFAWMNFGRLAAIVAFTIALFASNYPILAYADGNYPNILSAGFFMIISLSFLSKVIARGGWANYLMFCLFAILTAMSHHLSIFYLSSIILGLLIFFGIRHFLYRDVKNYKPLLFFIVTMVAVFLLLVLTTSLREPFFAFVSSLKASKAALQESNYFTKLLDFSDYGSLAGELVLNGGLFAMLYIISCLFSKKYNKEVKISLIFLAIWFLAIFIFSRFSFVLLPGRFARELAPPLAIAIGFFIADISRIIESRNKKLIYFGIVVIIVWVNLSQVNAGSYRSPEFFNKMIRFAITDKTDSSQITLYTPEKSLIISNPTTPYLPFASSRNIVFIKASDTAGSQQLARAIKYYEATHVFVGTSSWPKPDPVAYPFFKDYEEISDGMERIMNNSTCSFEEFSTGSKLYQITKKCLSDLTK</sequence>
<keyword evidence="1" id="KW-0812">Transmembrane</keyword>
<keyword evidence="1" id="KW-0472">Membrane</keyword>
<proteinExistence type="predicted"/>
<evidence type="ECO:0008006" key="3">
    <source>
        <dbReference type="Google" id="ProtNLM"/>
    </source>
</evidence>
<comment type="caution">
    <text evidence="2">The sequence shown here is derived from an EMBL/GenBank/DDBJ whole genome shotgun (WGS) entry which is preliminary data.</text>
</comment>
<evidence type="ECO:0000313" key="2">
    <source>
        <dbReference type="EMBL" id="OQA53039.1"/>
    </source>
</evidence>
<feature type="transmembrane region" description="Helical" evidence="1">
    <location>
        <begin position="337"/>
        <end position="356"/>
    </location>
</feature>